<protein>
    <submittedName>
        <fullName evidence="1">DUF397 domain-containing protein</fullName>
    </submittedName>
</protein>
<dbReference type="InterPro" id="IPR007278">
    <property type="entry name" value="DUF397"/>
</dbReference>
<dbReference type="RefSeq" id="WP_111246433.1">
    <property type="nucleotide sequence ID" value="NZ_AP023358.1"/>
</dbReference>
<proteinExistence type="predicted"/>
<dbReference type="AlphaFoldDB" id="A0A2W2BX58"/>
<dbReference type="Proteomes" id="UP000248627">
    <property type="component" value="Unassembled WGS sequence"/>
</dbReference>
<comment type="caution">
    <text evidence="1">The sequence shown here is derived from an EMBL/GenBank/DDBJ whole genome shotgun (WGS) entry which is preliminary data.</text>
</comment>
<sequence>MNDLTIARWRKSSRSAEGECVEVADRLGAVVGVRDSKDSAGPALLFGAAQWRCFIETVKTGQLP</sequence>
<dbReference type="EMBL" id="POTX01000362">
    <property type="protein sequence ID" value="PZF85044.1"/>
    <property type="molecule type" value="Genomic_DNA"/>
</dbReference>
<organism evidence="1 2">
    <name type="scientific">Micromonospora endophytica</name>
    <dbReference type="NCBI Taxonomy" id="515350"/>
    <lineage>
        <taxon>Bacteria</taxon>
        <taxon>Bacillati</taxon>
        <taxon>Actinomycetota</taxon>
        <taxon>Actinomycetes</taxon>
        <taxon>Micromonosporales</taxon>
        <taxon>Micromonosporaceae</taxon>
        <taxon>Micromonospora</taxon>
    </lineage>
</organism>
<accession>A0A2W2BX58</accession>
<keyword evidence="2" id="KW-1185">Reference proteome</keyword>
<evidence type="ECO:0000313" key="1">
    <source>
        <dbReference type="EMBL" id="PZF85044.1"/>
    </source>
</evidence>
<gene>
    <name evidence="1" type="ORF">C1I93_28935</name>
</gene>
<evidence type="ECO:0000313" key="2">
    <source>
        <dbReference type="Proteomes" id="UP000248627"/>
    </source>
</evidence>
<reference evidence="1 2" key="1">
    <citation type="submission" date="2018-01" db="EMBL/GenBank/DDBJ databases">
        <title>Draft genome sequence of Jishengella endophytica.</title>
        <authorList>
            <person name="Sahin N."/>
            <person name="Ay H."/>
            <person name="Saygin H."/>
        </authorList>
    </citation>
    <scope>NUCLEOTIDE SEQUENCE [LARGE SCALE GENOMIC DNA]</scope>
    <source>
        <strain evidence="1 2">DSM 45430</strain>
    </source>
</reference>
<name>A0A2W2BX58_9ACTN</name>
<dbReference type="Pfam" id="PF04149">
    <property type="entry name" value="DUF397"/>
    <property type="match status" value="1"/>
</dbReference>
<dbReference type="OrthoDB" id="4301277at2"/>